<evidence type="ECO:0000313" key="7">
    <source>
        <dbReference type="EMBL" id="ETA80031.1"/>
    </source>
</evidence>
<evidence type="ECO:0000256" key="5">
    <source>
        <dbReference type="ARBA" id="ARBA00023014"/>
    </source>
</evidence>
<dbReference type="GO" id="GO:0016705">
    <property type="term" value="F:oxidoreductase activity, acting on paired donors, with incorporation or reduction of molecular oxygen"/>
    <property type="evidence" value="ECO:0007669"/>
    <property type="project" value="UniProtKB-ARBA"/>
</dbReference>
<dbReference type="PROSITE" id="PS51296">
    <property type="entry name" value="RIESKE"/>
    <property type="match status" value="1"/>
</dbReference>
<keyword evidence="1" id="KW-0001">2Fe-2S</keyword>
<sequence length="58" mass="6253">MIWNQWYAVLPSKAVKSGKILAAGRMGLELAFFRDGKGNAACVEDKCSHRSAVLSGGR</sequence>
<dbReference type="PANTHER" id="PTHR21266">
    <property type="entry name" value="IRON-SULFUR DOMAIN CONTAINING PROTEIN"/>
    <property type="match status" value="1"/>
</dbReference>
<dbReference type="eggNOG" id="COG4638">
    <property type="taxonomic scope" value="Bacteria"/>
</dbReference>
<reference evidence="7 8" key="1">
    <citation type="journal article" date="2014" name="Genome Announc.">
        <title>Genome Sequence of Youngiibacter fragilis, the Type Strain of the Genus Youngiibacter.</title>
        <authorList>
            <person name="Wawrik C.B."/>
            <person name="Callaghan A.V."/>
            <person name="Stamps B.W."/>
            <person name="Wawrik B."/>
        </authorList>
    </citation>
    <scope>NUCLEOTIDE SEQUENCE [LARGE SCALE GENOMIC DNA]</scope>
    <source>
        <strain evidence="7 8">232.1</strain>
    </source>
</reference>
<dbReference type="GO" id="GO:0004497">
    <property type="term" value="F:monooxygenase activity"/>
    <property type="evidence" value="ECO:0007669"/>
    <property type="project" value="UniProtKB-ARBA"/>
</dbReference>
<comment type="caution">
    <text evidence="7">The sequence shown here is derived from an EMBL/GenBank/DDBJ whole genome shotgun (WGS) entry which is preliminary data.</text>
</comment>
<dbReference type="Pfam" id="PF00355">
    <property type="entry name" value="Rieske"/>
    <property type="match status" value="1"/>
</dbReference>
<organism evidence="7 8">
    <name type="scientific">Youngiibacter fragilis 232.1</name>
    <dbReference type="NCBI Taxonomy" id="994573"/>
    <lineage>
        <taxon>Bacteria</taxon>
        <taxon>Bacillati</taxon>
        <taxon>Bacillota</taxon>
        <taxon>Clostridia</taxon>
        <taxon>Eubacteriales</taxon>
        <taxon>Clostridiaceae</taxon>
        <taxon>Youngiibacter</taxon>
    </lineage>
</organism>
<keyword evidence="4" id="KW-0408">Iron</keyword>
<dbReference type="InterPro" id="IPR017941">
    <property type="entry name" value="Rieske_2Fe-2S"/>
</dbReference>
<evidence type="ECO:0000256" key="3">
    <source>
        <dbReference type="ARBA" id="ARBA00023002"/>
    </source>
</evidence>
<evidence type="ECO:0000256" key="2">
    <source>
        <dbReference type="ARBA" id="ARBA00022723"/>
    </source>
</evidence>
<accession>V7I400</accession>
<evidence type="ECO:0000256" key="1">
    <source>
        <dbReference type="ARBA" id="ARBA00022714"/>
    </source>
</evidence>
<dbReference type="GO" id="GO:0051537">
    <property type="term" value="F:2 iron, 2 sulfur cluster binding"/>
    <property type="evidence" value="ECO:0007669"/>
    <property type="project" value="UniProtKB-KW"/>
</dbReference>
<dbReference type="SUPFAM" id="SSF50022">
    <property type="entry name" value="ISP domain"/>
    <property type="match status" value="1"/>
</dbReference>
<name>V7I400_9CLOT</name>
<dbReference type="Proteomes" id="UP000017747">
    <property type="component" value="Unassembled WGS sequence"/>
</dbReference>
<keyword evidence="3" id="KW-0560">Oxidoreductase</keyword>
<evidence type="ECO:0000313" key="8">
    <source>
        <dbReference type="Proteomes" id="UP000017747"/>
    </source>
</evidence>
<evidence type="ECO:0000259" key="6">
    <source>
        <dbReference type="PROSITE" id="PS51296"/>
    </source>
</evidence>
<dbReference type="InterPro" id="IPR050584">
    <property type="entry name" value="Cholesterol_7-desaturase"/>
</dbReference>
<evidence type="ECO:0000256" key="4">
    <source>
        <dbReference type="ARBA" id="ARBA00023004"/>
    </source>
</evidence>
<dbReference type="EMBL" id="AXUN02000192">
    <property type="protein sequence ID" value="ETA80031.1"/>
    <property type="molecule type" value="Genomic_DNA"/>
</dbReference>
<dbReference type="AlphaFoldDB" id="V7I400"/>
<dbReference type="InterPro" id="IPR036922">
    <property type="entry name" value="Rieske_2Fe-2S_sf"/>
</dbReference>
<dbReference type="STRING" id="994573.T472_0213885"/>
<dbReference type="PANTHER" id="PTHR21266:SF59">
    <property type="entry name" value="BLR4922 PROTEIN"/>
    <property type="match status" value="1"/>
</dbReference>
<dbReference type="Gene3D" id="2.102.10.10">
    <property type="entry name" value="Rieske [2Fe-2S] iron-sulphur domain"/>
    <property type="match status" value="1"/>
</dbReference>
<dbReference type="RefSeq" id="WP_023387011.1">
    <property type="nucleotide sequence ID" value="NZ_AXUN02000192.1"/>
</dbReference>
<proteinExistence type="predicted"/>
<keyword evidence="8" id="KW-1185">Reference proteome</keyword>
<protein>
    <recommendedName>
        <fullName evidence="6">Rieske domain-containing protein</fullName>
    </recommendedName>
</protein>
<gene>
    <name evidence="7" type="ORF">T472_0213885</name>
</gene>
<keyword evidence="5" id="KW-0411">Iron-sulfur</keyword>
<feature type="domain" description="Rieske" evidence="6">
    <location>
        <begin position="6"/>
        <end position="58"/>
    </location>
</feature>
<keyword evidence="2" id="KW-0479">Metal-binding</keyword>
<dbReference type="GO" id="GO:0046872">
    <property type="term" value="F:metal ion binding"/>
    <property type="evidence" value="ECO:0007669"/>
    <property type="project" value="UniProtKB-KW"/>
</dbReference>